<keyword evidence="2" id="KW-1185">Reference proteome</keyword>
<dbReference type="Proteomes" id="UP001179952">
    <property type="component" value="Unassembled WGS sequence"/>
</dbReference>
<comment type="caution">
    <text evidence="1">The sequence shown here is derived from an EMBL/GenBank/DDBJ whole genome shotgun (WGS) entry which is preliminary data.</text>
</comment>
<evidence type="ECO:0000313" key="1">
    <source>
        <dbReference type="EMBL" id="KAK1281415.1"/>
    </source>
</evidence>
<accession>A0AAV9BX76</accession>
<reference evidence="1" key="2">
    <citation type="submission" date="2023-06" db="EMBL/GenBank/DDBJ databases">
        <authorList>
            <person name="Ma L."/>
            <person name="Liu K.-W."/>
            <person name="Li Z."/>
            <person name="Hsiao Y.-Y."/>
            <person name="Qi Y."/>
            <person name="Fu T."/>
            <person name="Tang G."/>
            <person name="Zhang D."/>
            <person name="Sun W.-H."/>
            <person name="Liu D.-K."/>
            <person name="Li Y."/>
            <person name="Chen G.-Z."/>
            <person name="Liu X.-D."/>
            <person name="Liao X.-Y."/>
            <person name="Jiang Y.-T."/>
            <person name="Yu X."/>
            <person name="Hao Y."/>
            <person name="Huang J."/>
            <person name="Zhao X.-W."/>
            <person name="Ke S."/>
            <person name="Chen Y.-Y."/>
            <person name="Wu W.-L."/>
            <person name="Hsu J.-L."/>
            <person name="Lin Y.-F."/>
            <person name="Huang M.-D."/>
            <person name="Li C.-Y."/>
            <person name="Huang L."/>
            <person name="Wang Z.-W."/>
            <person name="Zhao X."/>
            <person name="Zhong W.-Y."/>
            <person name="Peng D.-H."/>
            <person name="Ahmad S."/>
            <person name="Lan S."/>
            <person name="Zhang J.-S."/>
            <person name="Tsai W.-C."/>
            <person name="Van De Peer Y."/>
            <person name="Liu Z.-J."/>
        </authorList>
    </citation>
    <scope>NUCLEOTIDE SEQUENCE</scope>
    <source>
        <strain evidence="1">SCP</strain>
        <tissue evidence="1">Leaves</tissue>
    </source>
</reference>
<evidence type="ECO:0000313" key="2">
    <source>
        <dbReference type="Proteomes" id="UP001179952"/>
    </source>
</evidence>
<proteinExistence type="predicted"/>
<dbReference type="AlphaFoldDB" id="A0AAV9BX76"/>
<reference evidence="1" key="1">
    <citation type="journal article" date="2023" name="Nat. Commun.">
        <title>Diploid and tetraploid genomes of Acorus and the evolution of monocots.</title>
        <authorList>
            <person name="Ma L."/>
            <person name="Liu K.W."/>
            <person name="Li Z."/>
            <person name="Hsiao Y.Y."/>
            <person name="Qi Y."/>
            <person name="Fu T."/>
            <person name="Tang G.D."/>
            <person name="Zhang D."/>
            <person name="Sun W.H."/>
            <person name="Liu D.K."/>
            <person name="Li Y."/>
            <person name="Chen G.Z."/>
            <person name="Liu X.D."/>
            <person name="Liao X.Y."/>
            <person name="Jiang Y.T."/>
            <person name="Yu X."/>
            <person name="Hao Y."/>
            <person name="Huang J."/>
            <person name="Zhao X.W."/>
            <person name="Ke S."/>
            <person name="Chen Y.Y."/>
            <person name="Wu W.L."/>
            <person name="Hsu J.L."/>
            <person name="Lin Y.F."/>
            <person name="Huang M.D."/>
            <person name="Li C.Y."/>
            <person name="Huang L."/>
            <person name="Wang Z.W."/>
            <person name="Zhao X."/>
            <person name="Zhong W.Y."/>
            <person name="Peng D.H."/>
            <person name="Ahmad S."/>
            <person name="Lan S."/>
            <person name="Zhang J.S."/>
            <person name="Tsai W.C."/>
            <person name="Van de Peer Y."/>
            <person name="Liu Z.J."/>
        </authorList>
    </citation>
    <scope>NUCLEOTIDE SEQUENCE</scope>
    <source>
        <strain evidence="1">SCP</strain>
    </source>
</reference>
<sequence>MITHKLSTPNDILRSYIHALVIASLGDKSKSVHMESRLWMEENYGVLISKVLFDMIQMGHLHFETLMIDV</sequence>
<name>A0AAV9BX76_ACOGR</name>
<organism evidence="1 2">
    <name type="scientific">Acorus gramineus</name>
    <name type="common">Dwarf sweet flag</name>
    <dbReference type="NCBI Taxonomy" id="55184"/>
    <lineage>
        <taxon>Eukaryota</taxon>
        <taxon>Viridiplantae</taxon>
        <taxon>Streptophyta</taxon>
        <taxon>Embryophyta</taxon>
        <taxon>Tracheophyta</taxon>
        <taxon>Spermatophyta</taxon>
        <taxon>Magnoliopsida</taxon>
        <taxon>Liliopsida</taxon>
        <taxon>Acoraceae</taxon>
        <taxon>Acorus</taxon>
    </lineage>
</organism>
<dbReference type="EMBL" id="JAUJYN010000001">
    <property type="protein sequence ID" value="KAK1281415.1"/>
    <property type="molecule type" value="Genomic_DNA"/>
</dbReference>
<protein>
    <submittedName>
        <fullName evidence="1">Uncharacterized protein</fullName>
    </submittedName>
</protein>
<gene>
    <name evidence="1" type="ORF">QJS04_geneDACA025112</name>
</gene>